<dbReference type="GO" id="GO:0000160">
    <property type="term" value="P:phosphorelay signal transduction system"/>
    <property type="evidence" value="ECO:0007669"/>
    <property type="project" value="UniProtKB-KW"/>
</dbReference>
<dbReference type="GO" id="GO:0003700">
    <property type="term" value="F:DNA-binding transcription factor activity"/>
    <property type="evidence" value="ECO:0007669"/>
    <property type="project" value="InterPro"/>
</dbReference>
<dbReference type="PROSITE" id="PS00041">
    <property type="entry name" value="HTH_ARAC_FAMILY_1"/>
    <property type="match status" value="1"/>
</dbReference>
<evidence type="ECO:0000256" key="7">
    <source>
        <dbReference type="ARBA" id="ARBA00023163"/>
    </source>
</evidence>
<dbReference type="InterPro" id="IPR018062">
    <property type="entry name" value="HTH_AraC-typ_CS"/>
</dbReference>
<dbReference type="InterPro" id="IPR020449">
    <property type="entry name" value="Tscrpt_reg_AraC-type_HTH"/>
</dbReference>
<evidence type="ECO:0000259" key="9">
    <source>
        <dbReference type="PROSITE" id="PS01124"/>
    </source>
</evidence>
<name>A0A1B2DQK7_9BACL</name>
<dbReference type="SMART" id="SM00448">
    <property type="entry name" value="REC"/>
    <property type="match status" value="1"/>
</dbReference>
<evidence type="ECO:0000259" key="10">
    <source>
        <dbReference type="PROSITE" id="PS50110"/>
    </source>
</evidence>
<dbReference type="InterPro" id="IPR051552">
    <property type="entry name" value="HptR"/>
</dbReference>
<dbReference type="SUPFAM" id="SSF46689">
    <property type="entry name" value="Homeodomain-like"/>
    <property type="match status" value="2"/>
</dbReference>
<comment type="subcellular location">
    <subcellularLocation>
        <location evidence="1">Cytoplasm</location>
    </subcellularLocation>
</comment>
<dbReference type="EMBL" id="CP016808">
    <property type="protein sequence ID" value="ANY70004.1"/>
    <property type="molecule type" value="Genomic_DNA"/>
</dbReference>
<dbReference type="CDD" id="cd17536">
    <property type="entry name" value="REC_YesN-like"/>
    <property type="match status" value="1"/>
</dbReference>
<dbReference type="AlphaFoldDB" id="A0A1B2DQK7"/>
<keyword evidence="6 11" id="KW-0238">DNA-binding</keyword>
<keyword evidence="7" id="KW-0804">Transcription</keyword>
<dbReference type="InterPro" id="IPR009057">
    <property type="entry name" value="Homeodomain-like_sf"/>
</dbReference>
<proteinExistence type="predicted"/>
<evidence type="ECO:0000256" key="2">
    <source>
        <dbReference type="ARBA" id="ARBA00022490"/>
    </source>
</evidence>
<dbReference type="RefSeq" id="WP_099520953.1">
    <property type="nucleotide sequence ID" value="NZ_CP016808.1"/>
</dbReference>
<dbReference type="GO" id="GO:0043565">
    <property type="term" value="F:sequence-specific DNA binding"/>
    <property type="evidence" value="ECO:0007669"/>
    <property type="project" value="InterPro"/>
</dbReference>
<dbReference type="PROSITE" id="PS50110">
    <property type="entry name" value="RESPONSE_REGULATORY"/>
    <property type="match status" value="1"/>
</dbReference>
<gene>
    <name evidence="11" type="ORF">BBD42_28510</name>
</gene>
<feature type="domain" description="HTH araC/xylS-type" evidence="9">
    <location>
        <begin position="409"/>
        <end position="507"/>
    </location>
</feature>
<organism evidence="11">
    <name type="scientific">Paenibacillus sp. BIHB 4019</name>
    <dbReference type="NCBI Taxonomy" id="1870819"/>
    <lineage>
        <taxon>Bacteria</taxon>
        <taxon>Bacillati</taxon>
        <taxon>Bacillota</taxon>
        <taxon>Bacilli</taxon>
        <taxon>Bacillales</taxon>
        <taxon>Paenibacillaceae</taxon>
        <taxon>Paenibacillus</taxon>
    </lineage>
</organism>
<protein>
    <submittedName>
        <fullName evidence="11">DNA-binding response regulator</fullName>
    </submittedName>
</protein>
<accession>A0A1B2DQK7</accession>
<evidence type="ECO:0000256" key="5">
    <source>
        <dbReference type="ARBA" id="ARBA00023015"/>
    </source>
</evidence>
<dbReference type="PANTHER" id="PTHR42713:SF3">
    <property type="entry name" value="TRANSCRIPTIONAL REGULATORY PROTEIN HPTR"/>
    <property type="match status" value="1"/>
</dbReference>
<evidence type="ECO:0000256" key="4">
    <source>
        <dbReference type="ARBA" id="ARBA00023012"/>
    </source>
</evidence>
<dbReference type="SUPFAM" id="SSF52172">
    <property type="entry name" value="CheY-like"/>
    <property type="match status" value="1"/>
</dbReference>
<evidence type="ECO:0000256" key="3">
    <source>
        <dbReference type="ARBA" id="ARBA00022553"/>
    </source>
</evidence>
<feature type="domain" description="Response regulatory" evidence="10">
    <location>
        <begin position="3"/>
        <end position="120"/>
    </location>
</feature>
<dbReference type="Gene3D" id="3.40.50.2300">
    <property type="match status" value="1"/>
</dbReference>
<dbReference type="PRINTS" id="PR00032">
    <property type="entry name" value="HTHARAC"/>
</dbReference>
<keyword evidence="5" id="KW-0805">Transcription regulation</keyword>
<dbReference type="GO" id="GO:0005737">
    <property type="term" value="C:cytoplasm"/>
    <property type="evidence" value="ECO:0007669"/>
    <property type="project" value="UniProtKB-SubCell"/>
</dbReference>
<evidence type="ECO:0000256" key="6">
    <source>
        <dbReference type="ARBA" id="ARBA00023125"/>
    </source>
</evidence>
<dbReference type="InterPro" id="IPR041522">
    <property type="entry name" value="CdaR_GGDEF"/>
</dbReference>
<feature type="modified residue" description="4-aspartylphosphate" evidence="8">
    <location>
        <position position="55"/>
    </location>
</feature>
<dbReference type="InterPro" id="IPR018060">
    <property type="entry name" value="HTH_AraC"/>
</dbReference>
<evidence type="ECO:0000313" key="11">
    <source>
        <dbReference type="EMBL" id="ANY70004.1"/>
    </source>
</evidence>
<reference evidence="11" key="1">
    <citation type="submission" date="2016-08" db="EMBL/GenBank/DDBJ databases">
        <title>Complete Genome Seqeunce of Paenibacillus sp. BIHB 4019 from tea rhizoplane.</title>
        <authorList>
            <person name="Thakur R."/>
            <person name="Swarnkar M.K."/>
            <person name="Gulati A."/>
        </authorList>
    </citation>
    <scope>NUCLEOTIDE SEQUENCE [LARGE SCALE GENOMIC DNA]</scope>
    <source>
        <strain evidence="11">BIHB4019</strain>
    </source>
</reference>
<dbReference type="PANTHER" id="PTHR42713">
    <property type="entry name" value="HISTIDINE KINASE-RELATED"/>
    <property type="match status" value="1"/>
</dbReference>
<dbReference type="Pfam" id="PF17853">
    <property type="entry name" value="GGDEF_2"/>
    <property type="match status" value="1"/>
</dbReference>
<keyword evidence="3 8" id="KW-0597">Phosphoprotein</keyword>
<dbReference type="InterPro" id="IPR011006">
    <property type="entry name" value="CheY-like_superfamily"/>
</dbReference>
<evidence type="ECO:0000256" key="8">
    <source>
        <dbReference type="PROSITE-ProRule" id="PRU00169"/>
    </source>
</evidence>
<dbReference type="Pfam" id="PF12833">
    <property type="entry name" value="HTH_18"/>
    <property type="match status" value="1"/>
</dbReference>
<dbReference type="SMART" id="SM00342">
    <property type="entry name" value="HTH_ARAC"/>
    <property type="match status" value="1"/>
</dbReference>
<dbReference type="Gene3D" id="1.10.10.60">
    <property type="entry name" value="Homeodomain-like"/>
    <property type="match status" value="2"/>
</dbReference>
<evidence type="ECO:0000256" key="1">
    <source>
        <dbReference type="ARBA" id="ARBA00004496"/>
    </source>
</evidence>
<sequence length="508" mass="57593">MYRVFIVDDEPFIIDGLYDIIDWSAFGLEIVGSAENGQEALAALMDLPADILLTDISMPTMDGLALIREARKFRPDLKVIILSGYNEFDYIKEGLKLGVENYLLKPINLDELQETLAGTIDKLNASKADRLFSEYDIRILRDNILYRWLTGRIAPSELQERMELLQLSLDRPYVVTAVVRTDETASPAYEAAERLAVQDPSMLPFVDIDGDLVIVFMLDEPETGKREAIEKLRGMQPKLAHSAMRLSIGSAEPMGEEAPRSYANAKKAQEYFLLYDDPEILDYDLLVQAGPPGTANEAAAPLDWPTFAKLIKGRDVEKLHEAIEAEFERCHAREGITPAFMQSMAIELMIRFKMELKEIKQADQPELYEAGFTKIMQLPSIDGLMAVVKEAATLTVESLLKDVKSPVIQLVLSEVHEHYAQPLSLKLLSQQYNIHPVYLGHLFQKETNETFTEYINKYRIGKAQQLLKETQLKVQEIAATVGYWETGYFYKQFKKYVGISPTEYKGLL</sequence>
<keyword evidence="4" id="KW-0902">Two-component regulatory system</keyword>
<dbReference type="Pfam" id="PF00072">
    <property type="entry name" value="Response_reg"/>
    <property type="match status" value="1"/>
</dbReference>
<dbReference type="PROSITE" id="PS01124">
    <property type="entry name" value="HTH_ARAC_FAMILY_2"/>
    <property type="match status" value="1"/>
</dbReference>
<keyword evidence="2" id="KW-0963">Cytoplasm</keyword>
<dbReference type="InterPro" id="IPR001789">
    <property type="entry name" value="Sig_transdc_resp-reg_receiver"/>
</dbReference>